<dbReference type="GO" id="GO:0009288">
    <property type="term" value="C:bacterial-type flagellum"/>
    <property type="evidence" value="ECO:0007669"/>
    <property type="project" value="UniProtKB-SubCell"/>
</dbReference>
<evidence type="ECO:0000256" key="2">
    <source>
        <dbReference type="ARBA" id="ARBA00020110"/>
    </source>
</evidence>
<keyword evidence="7" id="KW-0966">Cell projection</keyword>
<sequence>MKEKVKSYDIYYRVEKMVCFGNSVRCQTGPVRHWRHLFIMRDREVPVKNNYMEVIIMRIQHNIMALNSNRQLGINNSAVARSLEKLSSGYRINRAGDDAAGLAISEKMRAQIKGLEAATDNSQDAISLVQTAEGGLQEVHSMLNRMTELATKSANGTYTDDVDRKALQDEISALKDEINRIADGTDFNGIKLLDGTMGTGSAGKVDTVAAGVTATTMDAATKFTFSGPEGYAVKIQAAEKNTASSAAWNGTTLTITLNGDKSKTYTQEDIDNLIRNASGKPKDAGVNIKLTVDRDFKLGDDTGTGATSDIKTLTSEAASQAFAVDNTAGIKVTAKKAGLNNSSLTFKNTPADKVGGSITGAGAYEVNLVAATSYTSSEINKMLADAGIELQVDFEGTKTGADMAAAGTTGAFTLAGGTGLPEGGGLKLQIGDTSDSYNQLELGIADMHVNALDLTSVDISTRDGAAAAMSKIKTAINTVSTSRGKLGAIQNRLEHTINNLGVTTENITSAESRIRDVDMAKEMMNYTKNSVLVQSAQAMLAQANQQPQSVLQLLQ</sequence>
<dbReference type="Gene3D" id="1.20.1330.10">
    <property type="entry name" value="f41 fragment of flagellin, N-terminal domain"/>
    <property type="match status" value="2"/>
</dbReference>
<evidence type="ECO:0000256" key="3">
    <source>
        <dbReference type="ARBA" id="ARBA00023143"/>
    </source>
</evidence>
<dbReference type="GO" id="GO:0005576">
    <property type="term" value="C:extracellular region"/>
    <property type="evidence" value="ECO:0007669"/>
    <property type="project" value="UniProtKB-SubCell"/>
</dbReference>
<dbReference type="InterPro" id="IPR046358">
    <property type="entry name" value="Flagellin_C"/>
</dbReference>
<proteinExistence type="inferred from homology"/>
<dbReference type="Gene3D" id="3.30.70.2120">
    <property type="match status" value="1"/>
</dbReference>
<keyword evidence="3 4" id="KW-0975">Bacterial flagellum</keyword>
<reference evidence="7 8" key="1">
    <citation type="submission" date="2010-01" db="EMBL/GenBank/DDBJ databases">
        <authorList>
            <person name="Weinstock G."/>
            <person name="Sodergren E."/>
            <person name="Clifton S."/>
            <person name="Fulton L."/>
            <person name="Fulton B."/>
            <person name="Courtney L."/>
            <person name="Fronick C."/>
            <person name="Harrison M."/>
            <person name="Strong C."/>
            <person name="Farmer C."/>
            <person name="Delahaunty K."/>
            <person name="Markovic C."/>
            <person name="Hall O."/>
            <person name="Minx P."/>
            <person name="Tomlinson C."/>
            <person name="Mitreva M."/>
            <person name="Nelson J."/>
            <person name="Hou S."/>
            <person name="Wollam A."/>
            <person name="Pepin K.H."/>
            <person name="Johnson M."/>
            <person name="Bhonagiri V."/>
            <person name="Nash W.E."/>
            <person name="Warren W."/>
            <person name="Chinwalla A."/>
            <person name="Mardis E.R."/>
            <person name="Wilson R.K."/>
        </authorList>
    </citation>
    <scope>NUCLEOTIDE SEQUENCE [LARGE SCALE GENOMIC DNA]</scope>
    <source>
        <strain evidence="7 8">DSM 13479</strain>
    </source>
</reference>
<gene>
    <name evidence="7" type="ORF">CLOSTHATH_03124</name>
</gene>
<comment type="caution">
    <text evidence="7">The sequence shown here is derived from an EMBL/GenBank/DDBJ whole genome shotgun (WGS) entry which is preliminary data.</text>
</comment>
<evidence type="ECO:0000256" key="1">
    <source>
        <dbReference type="ARBA" id="ARBA00005709"/>
    </source>
</evidence>
<dbReference type="Proteomes" id="UP000004968">
    <property type="component" value="Unassembled WGS sequence"/>
</dbReference>
<comment type="subcellular location">
    <subcellularLocation>
        <location evidence="4">Secreted</location>
    </subcellularLocation>
    <subcellularLocation>
        <location evidence="4">Bacterial flagellum</location>
    </subcellularLocation>
</comment>
<dbReference type="EMBL" id="ACIO01000244">
    <property type="protein sequence ID" value="EFC98669.1"/>
    <property type="molecule type" value="Genomic_DNA"/>
</dbReference>
<keyword evidence="7" id="KW-0282">Flagellum</keyword>
<dbReference type="HOGENOM" id="CLU_011142_3_1_9"/>
<dbReference type="Pfam" id="PF00669">
    <property type="entry name" value="Flagellin_N"/>
    <property type="match status" value="1"/>
</dbReference>
<evidence type="ECO:0000313" key="7">
    <source>
        <dbReference type="EMBL" id="EFC98669.1"/>
    </source>
</evidence>
<dbReference type="PANTHER" id="PTHR42792">
    <property type="entry name" value="FLAGELLIN"/>
    <property type="match status" value="1"/>
</dbReference>
<feature type="domain" description="Flagellin N-terminal" evidence="5">
    <location>
        <begin position="59"/>
        <end position="196"/>
    </location>
</feature>
<dbReference type="PANTHER" id="PTHR42792:SF2">
    <property type="entry name" value="FLAGELLIN"/>
    <property type="match status" value="1"/>
</dbReference>
<name>D3AHN6_9FIRM</name>
<dbReference type="PRINTS" id="PR00207">
    <property type="entry name" value="FLAGELLIN"/>
</dbReference>
<dbReference type="Gene3D" id="1.20.120.340">
    <property type="entry name" value="Flagellar protein FliS"/>
    <property type="match status" value="1"/>
</dbReference>
<dbReference type="InterPro" id="IPR001029">
    <property type="entry name" value="Flagellin_N"/>
</dbReference>
<evidence type="ECO:0000259" key="6">
    <source>
        <dbReference type="Pfam" id="PF00700"/>
    </source>
</evidence>
<protein>
    <recommendedName>
        <fullName evidence="2 4">Flagellin</fullName>
    </recommendedName>
</protein>
<dbReference type="InterPro" id="IPR001492">
    <property type="entry name" value="Flagellin"/>
</dbReference>
<evidence type="ECO:0000256" key="4">
    <source>
        <dbReference type="RuleBase" id="RU362073"/>
    </source>
</evidence>
<dbReference type="SUPFAM" id="SSF64518">
    <property type="entry name" value="Phase 1 flagellin"/>
    <property type="match status" value="1"/>
</dbReference>
<dbReference type="AlphaFoldDB" id="D3AHN6"/>
<dbReference type="Pfam" id="PF00700">
    <property type="entry name" value="Flagellin_C"/>
    <property type="match status" value="1"/>
</dbReference>
<evidence type="ECO:0000313" key="8">
    <source>
        <dbReference type="Proteomes" id="UP000004968"/>
    </source>
</evidence>
<comment type="function">
    <text evidence="4">Flagellin is the subunit protein which polymerizes to form the filaments of bacterial flagella.</text>
</comment>
<keyword evidence="4" id="KW-0964">Secreted</keyword>
<dbReference type="GO" id="GO:0005198">
    <property type="term" value="F:structural molecule activity"/>
    <property type="evidence" value="ECO:0007669"/>
    <property type="project" value="UniProtKB-UniRule"/>
</dbReference>
<keyword evidence="7" id="KW-0969">Cilium</keyword>
<comment type="similarity">
    <text evidence="1 4">Belongs to the bacterial flagellin family.</text>
</comment>
<feature type="domain" description="Flagellin C-terminal" evidence="6">
    <location>
        <begin position="469"/>
        <end position="554"/>
    </location>
</feature>
<accession>D3AHN6</accession>
<organism evidence="7 8">
    <name type="scientific">Hungatella hathewayi DSM 13479</name>
    <dbReference type="NCBI Taxonomy" id="566550"/>
    <lineage>
        <taxon>Bacteria</taxon>
        <taxon>Bacillati</taxon>
        <taxon>Bacillota</taxon>
        <taxon>Clostridia</taxon>
        <taxon>Lachnospirales</taxon>
        <taxon>Lachnospiraceae</taxon>
        <taxon>Hungatella</taxon>
    </lineage>
</organism>
<evidence type="ECO:0000259" key="5">
    <source>
        <dbReference type="Pfam" id="PF00669"/>
    </source>
</evidence>